<keyword evidence="8" id="KW-1185">Reference proteome</keyword>
<dbReference type="SUPFAM" id="SSF56796">
    <property type="entry name" value="Dehydroquinate synthase-like"/>
    <property type="match status" value="1"/>
</dbReference>
<evidence type="ECO:0000256" key="4">
    <source>
        <dbReference type="ARBA" id="ARBA00023027"/>
    </source>
</evidence>
<dbReference type="FunFam" id="3.40.50.1970:FF:000003">
    <property type="entry name" value="Alcohol dehydrogenase, iron-containing"/>
    <property type="match status" value="1"/>
</dbReference>
<feature type="domain" description="Fe-containing alcohol dehydrogenase-like C-terminal" evidence="6">
    <location>
        <begin position="187"/>
        <end position="374"/>
    </location>
</feature>
<keyword evidence="4" id="KW-0520">NAD</keyword>
<dbReference type="InterPro" id="IPR001670">
    <property type="entry name" value="ADH_Fe/GldA"/>
</dbReference>
<dbReference type="Pfam" id="PF25137">
    <property type="entry name" value="ADH_Fe_C"/>
    <property type="match status" value="1"/>
</dbReference>
<feature type="domain" description="Alcohol dehydrogenase iron-type/glycerol dehydrogenase GldA" evidence="5">
    <location>
        <begin position="9"/>
        <end position="176"/>
    </location>
</feature>
<protein>
    <submittedName>
        <fullName evidence="7">Alcohol dehydrogenase class IV</fullName>
    </submittedName>
</protein>
<dbReference type="OrthoDB" id="9815791at2"/>
<evidence type="ECO:0000256" key="3">
    <source>
        <dbReference type="ARBA" id="ARBA00023002"/>
    </source>
</evidence>
<dbReference type="AlphaFoldDB" id="A0A368Y5J1"/>
<reference evidence="7 8" key="1">
    <citation type="submission" date="2018-07" db="EMBL/GenBank/DDBJ databases">
        <title>Genomic Encyclopedia of Type Strains, Phase IV (KMG-IV): sequencing the most valuable type-strain genomes for metagenomic binning, comparative biology and taxonomic classification.</title>
        <authorList>
            <person name="Goeker M."/>
        </authorList>
    </citation>
    <scope>NUCLEOTIDE SEQUENCE [LARGE SCALE GENOMIC DNA]</scope>
    <source>
        <strain evidence="7 8">DSM 21634</strain>
    </source>
</reference>
<dbReference type="InterPro" id="IPR039697">
    <property type="entry name" value="Alcohol_dehydrogenase_Fe"/>
</dbReference>
<dbReference type="RefSeq" id="WP_114465015.1">
    <property type="nucleotide sequence ID" value="NZ_QPJK01000001.1"/>
</dbReference>
<dbReference type="PANTHER" id="PTHR11496:SF102">
    <property type="entry name" value="ALCOHOL DEHYDROGENASE 4"/>
    <property type="match status" value="1"/>
</dbReference>
<name>A0A368Y5J1_9BURK</name>
<evidence type="ECO:0000313" key="7">
    <source>
        <dbReference type="EMBL" id="RCW75553.1"/>
    </source>
</evidence>
<dbReference type="Pfam" id="PF00465">
    <property type="entry name" value="Fe-ADH"/>
    <property type="match status" value="1"/>
</dbReference>
<comment type="similarity">
    <text evidence="2">Belongs to the iron-containing alcohol dehydrogenase family.</text>
</comment>
<comment type="cofactor">
    <cofactor evidence="1">
        <name>Fe cation</name>
        <dbReference type="ChEBI" id="CHEBI:24875"/>
    </cofactor>
</comment>
<dbReference type="PANTHER" id="PTHR11496">
    <property type="entry name" value="ALCOHOL DEHYDROGENASE"/>
    <property type="match status" value="1"/>
</dbReference>
<dbReference type="InterPro" id="IPR056798">
    <property type="entry name" value="ADH_Fe_C"/>
</dbReference>
<comment type="caution">
    <text evidence="7">The sequence shown here is derived from an EMBL/GenBank/DDBJ whole genome shotgun (WGS) entry which is preliminary data.</text>
</comment>
<gene>
    <name evidence="7" type="ORF">DES41_101146</name>
</gene>
<dbReference type="Gene3D" id="3.40.50.1970">
    <property type="match status" value="1"/>
</dbReference>
<dbReference type="GO" id="GO:0004022">
    <property type="term" value="F:alcohol dehydrogenase (NAD+) activity"/>
    <property type="evidence" value="ECO:0007669"/>
    <property type="project" value="TreeGrafter"/>
</dbReference>
<evidence type="ECO:0000259" key="6">
    <source>
        <dbReference type="Pfam" id="PF25137"/>
    </source>
</evidence>
<proteinExistence type="inferred from homology"/>
<dbReference type="GO" id="GO:0046872">
    <property type="term" value="F:metal ion binding"/>
    <property type="evidence" value="ECO:0007669"/>
    <property type="project" value="InterPro"/>
</dbReference>
<dbReference type="Proteomes" id="UP000252884">
    <property type="component" value="Unassembled WGS sequence"/>
</dbReference>
<dbReference type="Gene3D" id="1.20.1090.10">
    <property type="entry name" value="Dehydroquinate synthase-like - alpha domain"/>
    <property type="match status" value="1"/>
</dbReference>
<keyword evidence="3" id="KW-0560">Oxidoreductase</keyword>
<dbReference type="EMBL" id="QPJK01000001">
    <property type="protein sequence ID" value="RCW75553.1"/>
    <property type="molecule type" value="Genomic_DNA"/>
</dbReference>
<evidence type="ECO:0000256" key="2">
    <source>
        <dbReference type="ARBA" id="ARBA00007358"/>
    </source>
</evidence>
<dbReference type="CDD" id="cd14861">
    <property type="entry name" value="Fe-ADH-like"/>
    <property type="match status" value="1"/>
</dbReference>
<organism evidence="7 8">
    <name type="scientific">Pseudorhodoferax soli</name>
    <dbReference type="NCBI Taxonomy" id="545864"/>
    <lineage>
        <taxon>Bacteria</taxon>
        <taxon>Pseudomonadati</taxon>
        <taxon>Pseudomonadota</taxon>
        <taxon>Betaproteobacteria</taxon>
        <taxon>Burkholderiales</taxon>
        <taxon>Comamonadaceae</taxon>
    </lineage>
</organism>
<evidence type="ECO:0000256" key="1">
    <source>
        <dbReference type="ARBA" id="ARBA00001962"/>
    </source>
</evidence>
<dbReference type="PROSITE" id="PS00913">
    <property type="entry name" value="ADH_IRON_1"/>
    <property type="match status" value="1"/>
</dbReference>
<accession>A0A368Y5J1</accession>
<sequence length="381" mass="39589">MTTIHYLTHIEFEAGAVALLPGTLAALGIHRPLLVTDAGIVHAGILARIRALLPSPDGVAVFAETPPNPTEEAVEAATACYRAHCCDGLVAIGGGSPIDLAKGVALMATHEGPLAHYAGMAAMPLIGAHAAPIVAVPTTAGTGSEVGRGALIRLRDGRKLVFVSPHLLPRRALCDPDLTLGMPAALTAGTGMDALTHCIETFLSPRINPPAEAIALDGAARAWRWIARAVAHPDDRQARWEMMMAGIQGGLAFQKGLGAVHALAHPLGALTAPSLHHGTVNAVLLPAVLRFNAAHVGDKYVRLRAAFGLGVDADLAEAVRALNQRLGLPASLRAMGVPADALEQVVGGALADHSTPTNPRPLTREDLAALFMEAFNEPYRS</sequence>
<dbReference type="InterPro" id="IPR018211">
    <property type="entry name" value="ADH_Fe_CS"/>
</dbReference>
<evidence type="ECO:0000259" key="5">
    <source>
        <dbReference type="Pfam" id="PF00465"/>
    </source>
</evidence>
<evidence type="ECO:0000313" key="8">
    <source>
        <dbReference type="Proteomes" id="UP000252884"/>
    </source>
</evidence>